<proteinExistence type="predicted"/>
<evidence type="ECO:0000313" key="1">
    <source>
        <dbReference type="EMBL" id="QHT83749.1"/>
    </source>
</evidence>
<sequence>MSSKIYEQLFLVNNIPQIAGIFQVRDMIKSFVYTGEWYMNKAKEFAKRFKHVNETIRKAYSRNNPISIYMNQVYLYHRDINKQQEWKFGFNSNNDRNVEHLQINSANCYVCGEYIEEYSLVRTNLSYCTCQHNQEDFDILLETNEEINNWTQAEYQQYWDDYWYYYDLDSSNSFMDEE</sequence>
<reference evidence="1" key="1">
    <citation type="journal article" date="2020" name="Nature">
        <title>Giant virus diversity and host interactions through global metagenomics.</title>
        <authorList>
            <person name="Schulz F."/>
            <person name="Roux S."/>
            <person name="Paez-Espino D."/>
            <person name="Jungbluth S."/>
            <person name="Walsh D.A."/>
            <person name="Denef V.J."/>
            <person name="McMahon K.D."/>
            <person name="Konstantinidis K.T."/>
            <person name="Eloe-Fadrosh E.A."/>
            <person name="Kyrpides N.C."/>
            <person name="Woyke T."/>
        </authorList>
    </citation>
    <scope>NUCLEOTIDE SEQUENCE</scope>
    <source>
        <strain evidence="1">GVMAG-M-3300023184-168</strain>
    </source>
</reference>
<name>A0A6C0HTA6_9ZZZZ</name>
<protein>
    <submittedName>
        <fullName evidence="1">Uncharacterized protein</fullName>
    </submittedName>
</protein>
<organism evidence="1">
    <name type="scientific">viral metagenome</name>
    <dbReference type="NCBI Taxonomy" id="1070528"/>
    <lineage>
        <taxon>unclassified sequences</taxon>
        <taxon>metagenomes</taxon>
        <taxon>organismal metagenomes</taxon>
    </lineage>
</organism>
<accession>A0A6C0HTA6</accession>
<dbReference type="AlphaFoldDB" id="A0A6C0HTA6"/>
<dbReference type="EMBL" id="MN740011">
    <property type="protein sequence ID" value="QHT83749.1"/>
    <property type="molecule type" value="Genomic_DNA"/>
</dbReference>